<keyword evidence="3" id="KW-0540">Nuclease</keyword>
<organism evidence="3 5">
    <name type="scientific">Orientia tsutsugamushi str. Gilliam</name>
    <dbReference type="NCBI Taxonomy" id="1359184"/>
    <lineage>
        <taxon>Bacteria</taxon>
        <taxon>Pseudomonadati</taxon>
        <taxon>Pseudomonadota</taxon>
        <taxon>Alphaproteobacteria</taxon>
        <taxon>Rickettsiales</taxon>
        <taxon>Rickettsiaceae</taxon>
        <taxon>Rickettsieae</taxon>
        <taxon>Orientia</taxon>
    </lineage>
</organism>
<keyword evidence="6" id="KW-1185">Reference proteome</keyword>
<dbReference type="Proteomes" id="UP000033769">
    <property type="component" value="Unassembled WGS sequence"/>
</dbReference>
<dbReference type="PATRIC" id="fig|1359184.3.peg.1185"/>
<dbReference type="AlphaFoldDB" id="A0A0F3MCH8"/>
<evidence type="ECO:0000313" key="3">
    <source>
        <dbReference type="EMBL" id="KJV52259.1"/>
    </source>
</evidence>
<evidence type="ECO:0000313" key="5">
    <source>
        <dbReference type="Proteomes" id="UP000033769"/>
    </source>
</evidence>
<evidence type="ECO:0000313" key="4">
    <source>
        <dbReference type="EMBL" id="SPR10500.1"/>
    </source>
</evidence>
<evidence type="ECO:0000256" key="1">
    <source>
        <dbReference type="SAM" id="MobiDB-lite"/>
    </source>
</evidence>
<proteinExistence type="predicted"/>
<gene>
    <name evidence="4" type="ORF">GILLIAM_02103</name>
    <name evidence="3" type="ORF">OTSGILL_1639</name>
</gene>
<dbReference type="EMBL" id="LS398551">
    <property type="protein sequence ID" value="SPR10500.1"/>
    <property type="molecule type" value="Genomic_DNA"/>
</dbReference>
<dbReference type="Proteomes" id="UP000244959">
    <property type="component" value="Chromosome I"/>
</dbReference>
<protein>
    <submittedName>
        <fullName evidence="3">DDE superendonuclease family protein</fullName>
    </submittedName>
    <submittedName>
        <fullName evidence="4">IS5 family transposase ISOt6</fullName>
    </submittedName>
</protein>
<feature type="domain" description="Transposase Helix-turn-helix" evidence="2">
    <location>
        <begin position="47"/>
        <end position="98"/>
    </location>
</feature>
<accession>A0A0F3MCH8</accession>
<keyword evidence="3" id="KW-0255">Endonuclease</keyword>
<feature type="region of interest" description="Disordered" evidence="1">
    <location>
        <begin position="145"/>
        <end position="164"/>
    </location>
</feature>
<keyword evidence="3" id="KW-0378">Hydrolase</keyword>
<evidence type="ECO:0000313" key="6">
    <source>
        <dbReference type="Proteomes" id="UP000244959"/>
    </source>
</evidence>
<reference evidence="4" key="3">
    <citation type="submission" date="2018-03" db="EMBL/GenBank/DDBJ databases">
        <authorList>
            <person name="Keele B.F."/>
        </authorList>
    </citation>
    <scope>NUCLEOTIDE SEQUENCE [LARGE SCALE GENOMIC DNA]</scope>
    <source>
        <strain evidence="4">Gilliam</strain>
    </source>
</reference>
<name>A0A0F3MCH8_ORITS</name>
<reference evidence="3 5" key="1">
    <citation type="submission" date="2015-02" db="EMBL/GenBank/DDBJ databases">
        <title>Genome Sequencing of Rickettsiales.</title>
        <authorList>
            <person name="Daugherty S.C."/>
            <person name="Su Q."/>
            <person name="Abolude K."/>
            <person name="Beier-Sexton M."/>
            <person name="Carlyon J.A."/>
            <person name="Carter R."/>
            <person name="Day N.P."/>
            <person name="Dumler S.J."/>
            <person name="Dyachenko V."/>
            <person name="Godinez A."/>
            <person name="Kurtti T.J."/>
            <person name="Lichay M."/>
            <person name="Mullins K.E."/>
            <person name="Ott S."/>
            <person name="Pappas-Brown V."/>
            <person name="Paris D.H."/>
            <person name="Patel P."/>
            <person name="Richards A.L."/>
            <person name="Sadzewicz L."/>
            <person name="Sears K."/>
            <person name="Seidman D."/>
            <person name="Sengamalay N."/>
            <person name="Stenos J."/>
            <person name="Tallon L.J."/>
            <person name="Vincent G."/>
            <person name="Fraser C.M."/>
            <person name="Munderloh U."/>
            <person name="Dunning-Hotopp J.C."/>
        </authorList>
    </citation>
    <scope>NUCLEOTIDE SEQUENCE [LARGE SCALE GENOMIC DNA]</scope>
    <source>
        <strain evidence="3 5">Gilliam</strain>
    </source>
</reference>
<dbReference type="Pfam" id="PF13613">
    <property type="entry name" value="HTH_Tnp_4"/>
    <property type="match status" value="1"/>
</dbReference>
<dbReference type="GO" id="GO:0004519">
    <property type="term" value="F:endonuclease activity"/>
    <property type="evidence" value="ECO:0007669"/>
    <property type="project" value="UniProtKB-KW"/>
</dbReference>
<evidence type="ECO:0000259" key="2">
    <source>
        <dbReference type="Pfam" id="PF13613"/>
    </source>
</evidence>
<dbReference type="InterPro" id="IPR027805">
    <property type="entry name" value="Transposase_HTH_dom"/>
</dbReference>
<sequence>MKFDQIKELKDEKFRRLTGVRKGTFSKMVDILRKADGLKKSKGGRKNKLNLEEQLLMALEYLREYRTYFHIGQNYGISESSAYKAVKWVEDTLVKHLNFALPGLKALMKSDMNYEVVLIDATETSTKRPKKAKILLFRKEEKAYTKNSNSGRQENTPSNMYSFF</sequence>
<dbReference type="EMBL" id="LANO01000027">
    <property type="protein sequence ID" value="KJV52259.1"/>
    <property type="molecule type" value="Genomic_DNA"/>
</dbReference>
<reference evidence="6" key="2">
    <citation type="submission" date="2018-03" db="EMBL/GenBank/DDBJ databases">
        <authorList>
            <person name="Batty M. E."/>
            <person name="Batty M E."/>
        </authorList>
    </citation>
    <scope>NUCLEOTIDE SEQUENCE [LARGE SCALE GENOMIC DNA]</scope>
    <source>
        <strain evidence="6">Gilliam</strain>
    </source>
</reference>